<name>A0AC61DG62_9FIRM</name>
<keyword evidence="2" id="KW-1185">Reference proteome</keyword>
<comment type="caution">
    <text evidence="1">The sequence shown here is derived from an EMBL/GenBank/DDBJ whole genome shotgun (WGS) entry which is preliminary data.</text>
</comment>
<dbReference type="EMBL" id="PEDL01000001">
    <property type="protein sequence ID" value="PHV72254.1"/>
    <property type="molecule type" value="Genomic_DNA"/>
</dbReference>
<evidence type="ECO:0000313" key="2">
    <source>
        <dbReference type="Proteomes" id="UP000224460"/>
    </source>
</evidence>
<sequence>MFRVLVIDDEPYLRKNIITSIQKANPQFQVIAEAGDGLQALELIKDLQPDVIFLDIRMPLMDGITLLEELQSLSSIPICVILSGYSEFEYAKKALRYQVLDYILKPIHQEKLEILLKEIQERLLSSQLTKQYNYLLHVFRGVSLTIKTEEIHSIFSSFTYFYSVYLSAGSYVCSKNNQFNPIDDFWSNYHLDQLFTRYIQSPHQAWFITGENPNEHFIILGIDTEVPHYLNALTNELLDLSHQLPYPLTVIKGKTSSSLSELKNDLIDLKYASILLTRYGTTSFSSCTEQLTLTLEDIGYSHSQHKILCALNKTHPTIDFLREVNQLFDQCKQKKCPQVLLQTLAKQLLLIVTNNKHSISNEERVDELITNTYCYEDFKSHFGELILELSASPLQENLIDTIADIKTYIDNHFTEQLSLDSISKKFHVSSSYFSVLFKKNYAISPNEYIINKRIEKAKNLLLIFPPLSIKNISNMVGYTDPYYFSRLFKMTSGMTPSNYRAQIFSKE</sequence>
<organism evidence="1 2">
    <name type="scientific">Sporanaerobium hydrogeniformans</name>
    <dbReference type="NCBI Taxonomy" id="3072179"/>
    <lineage>
        <taxon>Bacteria</taxon>
        <taxon>Bacillati</taxon>
        <taxon>Bacillota</taxon>
        <taxon>Clostridia</taxon>
        <taxon>Lachnospirales</taxon>
        <taxon>Lachnospiraceae</taxon>
        <taxon>Sporanaerobium</taxon>
    </lineage>
</organism>
<reference evidence="1" key="1">
    <citation type="submission" date="2017-10" db="EMBL/GenBank/DDBJ databases">
        <title>Genome sequence of cellulolytic Lachnospiraceae bacterium XHS1971 isolated from hotspring sediment.</title>
        <authorList>
            <person name="Vasudevan G."/>
            <person name="Joshi A.J."/>
            <person name="Hivarkar S."/>
            <person name="Lanjekar V.B."/>
            <person name="Dhakephalkar P.K."/>
            <person name="Dagar S."/>
        </authorList>
    </citation>
    <scope>NUCLEOTIDE SEQUENCE</scope>
    <source>
        <strain evidence="1">XHS1971</strain>
    </source>
</reference>
<protein>
    <submittedName>
        <fullName evidence="1">Uncharacterized protein</fullName>
    </submittedName>
</protein>
<accession>A0AC61DG62</accession>
<evidence type="ECO:0000313" key="1">
    <source>
        <dbReference type="EMBL" id="PHV72254.1"/>
    </source>
</evidence>
<dbReference type="Proteomes" id="UP000224460">
    <property type="component" value="Unassembled WGS sequence"/>
</dbReference>
<proteinExistence type="predicted"/>
<gene>
    <name evidence="1" type="ORF">CS063_01905</name>
</gene>